<reference evidence="2 3" key="1">
    <citation type="submission" date="2018-08" db="EMBL/GenBank/DDBJ databases">
        <title>Genomic Encyclopedia of Type Strains, Phase IV (KMG-IV): sequencing the most valuable type-strain genomes for metagenomic binning, comparative biology and taxonomic classification.</title>
        <authorList>
            <person name="Goeker M."/>
        </authorList>
    </citation>
    <scope>NUCLEOTIDE SEQUENCE [LARGE SCALE GENOMIC DNA]</scope>
    <source>
        <strain evidence="2 3">DSM 23923</strain>
    </source>
</reference>
<feature type="transmembrane region" description="Helical" evidence="1">
    <location>
        <begin position="337"/>
        <end position="359"/>
    </location>
</feature>
<comment type="caution">
    <text evidence="2">The sequence shown here is derived from an EMBL/GenBank/DDBJ whole genome shotgun (WGS) entry which is preliminary data.</text>
</comment>
<dbReference type="AlphaFoldDB" id="A0A347ZUH4"/>
<feature type="transmembrane region" description="Helical" evidence="1">
    <location>
        <begin position="27"/>
        <end position="48"/>
    </location>
</feature>
<evidence type="ECO:0000256" key="1">
    <source>
        <dbReference type="SAM" id="Phobius"/>
    </source>
</evidence>
<organism evidence="2 3">
    <name type="scientific">Pelolinea submarina</name>
    <dbReference type="NCBI Taxonomy" id="913107"/>
    <lineage>
        <taxon>Bacteria</taxon>
        <taxon>Bacillati</taxon>
        <taxon>Chloroflexota</taxon>
        <taxon>Anaerolineae</taxon>
        <taxon>Anaerolineales</taxon>
        <taxon>Anaerolineaceae</taxon>
        <taxon>Pelolinea</taxon>
    </lineage>
</organism>
<feature type="transmembrane region" description="Helical" evidence="1">
    <location>
        <begin position="431"/>
        <end position="448"/>
    </location>
</feature>
<dbReference type="EMBL" id="QUMS01000001">
    <property type="protein sequence ID" value="REG10458.1"/>
    <property type="molecule type" value="Genomic_DNA"/>
</dbReference>
<feature type="transmembrane region" description="Helical" evidence="1">
    <location>
        <begin position="163"/>
        <end position="181"/>
    </location>
</feature>
<proteinExistence type="predicted"/>
<keyword evidence="1" id="KW-1133">Transmembrane helix</keyword>
<protein>
    <submittedName>
        <fullName evidence="2">Uncharacterized protein</fullName>
    </submittedName>
</protein>
<name>A0A347ZUH4_9CHLR</name>
<keyword evidence="1" id="KW-0812">Transmembrane</keyword>
<feature type="transmembrane region" description="Helical" evidence="1">
    <location>
        <begin position="285"/>
        <end position="302"/>
    </location>
</feature>
<evidence type="ECO:0000313" key="3">
    <source>
        <dbReference type="Proteomes" id="UP000256388"/>
    </source>
</evidence>
<feature type="transmembrane region" description="Helical" evidence="1">
    <location>
        <begin position="308"/>
        <end position="325"/>
    </location>
</feature>
<feature type="transmembrane region" description="Helical" evidence="1">
    <location>
        <begin position="226"/>
        <end position="248"/>
    </location>
</feature>
<evidence type="ECO:0000313" key="2">
    <source>
        <dbReference type="EMBL" id="REG10458.1"/>
    </source>
</evidence>
<accession>A0A347ZUH4</accession>
<dbReference type="Proteomes" id="UP000256388">
    <property type="component" value="Unassembled WGS sequence"/>
</dbReference>
<sequence length="526" mass="59281">MLVAAIFLILLLSTVAAYIMRKRHMNLPRVWILMAAVSILLWLIVVIIPHDGTVAFTIKDWFSSDVSRISLTFAINPTNWVIVFTLLSVHIAFLFISGSKQELNHDFIFWVLEAGQIILAYIAVTAADLWTVIIAWTAMDFGSLVFLLFMHKEPTNSQVITPLFFKLLGSLLLIYATAISSGGNNQILLLNNIPAASSGLFFAAAILHCGVLPFRFPRKEKTEIGTVTGLFFYLIPFISSLFLVVYIPYKEIPFLSYILLSLFSIAGMYYFGLLWTQSRDEGNGIYYLTLAFTAFTIFRFITGTHQDLVPWLVLTLLGGCWMMLFSHRGSSTRFLPVFLLISMMGIPFTLTSYGSSLFFADGFKFSIIFVLIFQILYLLGFYSYLASKKEQFDELDSSSQLNYLIAILFSVLAILLISYRSSGSLLNEISNWWACLPAILALAGYYFWKRRKTDTSPAEKNKADQPKIDGRIAKILSFDWLITAATFMAERLRPIANGFSNLMEGEGGILWSIVFMALLVTLLRTG</sequence>
<keyword evidence="3" id="KW-1185">Reference proteome</keyword>
<feature type="transmembrane region" description="Helical" evidence="1">
    <location>
        <begin position="508"/>
        <end position="525"/>
    </location>
</feature>
<feature type="transmembrane region" description="Helical" evidence="1">
    <location>
        <begin position="69"/>
        <end position="98"/>
    </location>
</feature>
<feature type="transmembrane region" description="Helical" evidence="1">
    <location>
        <begin position="254"/>
        <end position="273"/>
    </location>
</feature>
<feature type="transmembrane region" description="Helical" evidence="1">
    <location>
        <begin position="193"/>
        <end position="214"/>
    </location>
</feature>
<feature type="transmembrane region" description="Helical" evidence="1">
    <location>
        <begin position="401"/>
        <end position="419"/>
    </location>
</feature>
<gene>
    <name evidence="2" type="ORF">DFR64_0316</name>
</gene>
<keyword evidence="1" id="KW-0472">Membrane</keyword>
<feature type="transmembrane region" description="Helical" evidence="1">
    <location>
        <begin position="118"/>
        <end position="151"/>
    </location>
</feature>
<feature type="transmembrane region" description="Helical" evidence="1">
    <location>
        <begin position="365"/>
        <end position="385"/>
    </location>
</feature>